<reference evidence="5 6" key="1">
    <citation type="journal article" date="2012" name="BMC Genomics">
        <title>Comparative genomic analysis of human infective Trypanosoma cruzi lineages with the bat-restricted subspecies T. cruzi marinkellei.</title>
        <authorList>
            <person name="Franzen O."/>
            <person name="Talavera-Lopez C."/>
            <person name="Ochaya S."/>
            <person name="Butler C.E."/>
            <person name="Messenger L.A."/>
            <person name="Lewis M.D."/>
            <person name="Llewellyn M.S."/>
            <person name="Marinkelle C.J."/>
            <person name="Tyler K.M."/>
            <person name="Miles M.A."/>
            <person name="Andersson B."/>
        </authorList>
    </citation>
    <scope>NUCLEOTIDE SEQUENCE [LARGE SCALE GENOMIC DNA]</scope>
    <source>
        <strain evidence="5 6">B7</strain>
    </source>
</reference>
<name>K2MPH6_TRYCR</name>
<dbReference type="AlphaFoldDB" id="K2MPH6"/>
<evidence type="ECO:0000313" key="5">
    <source>
        <dbReference type="EMBL" id="EKF27539.1"/>
    </source>
</evidence>
<evidence type="ECO:0000313" key="6">
    <source>
        <dbReference type="Proteomes" id="UP000007350"/>
    </source>
</evidence>
<evidence type="ECO:0000256" key="1">
    <source>
        <dbReference type="ARBA" id="ARBA00022884"/>
    </source>
</evidence>
<dbReference type="PROSITE" id="PS50102">
    <property type="entry name" value="RRM"/>
    <property type="match status" value="1"/>
</dbReference>
<dbReference type="GO" id="GO:0005634">
    <property type="term" value="C:nucleus"/>
    <property type="evidence" value="ECO:0007669"/>
    <property type="project" value="TreeGrafter"/>
</dbReference>
<dbReference type="OrthoDB" id="272703at2759"/>
<dbReference type="InterPro" id="IPR000504">
    <property type="entry name" value="RRM_dom"/>
</dbReference>
<dbReference type="EMBL" id="AHKC01017883">
    <property type="protein sequence ID" value="EKF27539.1"/>
    <property type="molecule type" value="Genomic_DNA"/>
</dbReference>
<dbReference type="SUPFAM" id="SSF54928">
    <property type="entry name" value="RNA-binding domain, RBD"/>
    <property type="match status" value="1"/>
</dbReference>
<gene>
    <name evidence="5" type="ORF">MOQ_008735</name>
</gene>
<dbReference type="InterPro" id="IPR012677">
    <property type="entry name" value="Nucleotide-bd_a/b_plait_sf"/>
</dbReference>
<evidence type="ECO:0000256" key="2">
    <source>
        <dbReference type="PROSITE-ProRule" id="PRU00176"/>
    </source>
</evidence>
<dbReference type="GO" id="GO:0003723">
    <property type="term" value="F:RNA binding"/>
    <property type="evidence" value="ECO:0007669"/>
    <property type="project" value="UniProtKB-UniRule"/>
</dbReference>
<keyword evidence="6" id="KW-1185">Reference proteome</keyword>
<comment type="caution">
    <text evidence="5">The sequence shown here is derived from an EMBL/GenBank/DDBJ whole genome shotgun (WGS) entry which is preliminary data.</text>
</comment>
<dbReference type="PANTHER" id="PTHR48024">
    <property type="entry name" value="GEO13361P1-RELATED"/>
    <property type="match status" value="1"/>
</dbReference>
<dbReference type="InterPro" id="IPR035979">
    <property type="entry name" value="RBD_domain_sf"/>
</dbReference>
<dbReference type="Pfam" id="PF00076">
    <property type="entry name" value="RRM_1"/>
    <property type="match status" value="1"/>
</dbReference>
<protein>
    <submittedName>
        <fullName evidence="5">RNA-binding protein, putative</fullName>
    </submittedName>
</protein>
<evidence type="ECO:0000256" key="3">
    <source>
        <dbReference type="SAM" id="MobiDB-lite"/>
    </source>
</evidence>
<dbReference type="InterPro" id="IPR050886">
    <property type="entry name" value="RNA-binding_reg"/>
</dbReference>
<sequence length="341" mass="36803">MPSGGDPRNLIVNYIPTPVSDETLREMFEKFGTLVSARVIRDKKRDGHPKGYGFVVYADRESGLRAMEEMNGFKIHNKHLRVSPAFGPGNAQPKSETGDTGLMQTNKSGSEHWPSLPSPQLCAPLPYSMECSDVDPRNEPGTMSFRGISPVSVPQAVCTTPVTMQPPTVTILNAVPVQFYAASHFVLAPTSNKPQMMATTVHPSGSMTSPHSPTTTSSPPVLVFPTTSVGNNRNHARINNTLMKKSSSNISLIHNTENGMMGVPSQVTSTIQNESSYQTLIRPVSFPSSIPIFQQSESMLQGCNSSFHSSLGSLDVMSLTTGSKPLEGLNGILVESPIMSR</sequence>
<dbReference type="SMART" id="SM00360">
    <property type="entry name" value="RRM"/>
    <property type="match status" value="1"/>
</dbReference>
<evidence type="ECO:0000259" key="4">
    <source>
        <dbReference type="PROSITE" id="PS50102"/>
    </source>
</evidence>
<feature type="region of interest" description="Disordered" evidence="3">
    <location>
        <begin position="84"/>
        <end position="115"/>
    </location>
</feature>
<dbReference type="PANTHER" id="PTHR48024:SF56">
    <property type="entry name" value="HETEROGENEOUS NUCLEAR RIBONUCLEOPROTEIN A0"/>
    <property type="match status" value="1"/>
</dbReference>
<organism evidence="5 6">
    <name type="scientific">Trypanosoma cruzi marinkellei</name>
    <dbReference type="NCBI Taxonomy" id="85056"/>
    <lineage>
        <taxon>Eukaryota</taxon>
        <taxon>Discoba</taxon>
        <taxon>Euglenozoa</taxon>
        <taxon>Kinetoplastea</taxon>
        <taxon>Metakinetoplastina</taxon>
        <taxon>Trypanosomatida</taxon>
        <taxon>Trypanosomatidae</taxon>
        <taxon>Trypanosoma</taxon>
        <taxon>Schizotrypanum</taxon>
    </lineage>
</organism>
<dbReference type="Proteomes" id="UP000007350">
    <property type="component" value="Unassembled WGS sequence"/>
</dbReference>
<accession>K2MPH6</accession>
<dbReference type="Gene3D" id="3.30.70.330">
    <property type="match status" value="1"/>
</dbReference>
<feature type="domain" description="RRM" evidence="4">
    <location>
        <begin position="8"/>
        <end position="87"/>
    </location>
</feature>
<proteinExistence type="predicted"/>
<keyword evidence="1 2" id="KW-0694">RNA-binding</keyword>